<dbReference type="AlphaFoldDB" id="A0A9N8LBA2"/>
<dbReference type="GO" id="GO:0005666">
    <property type="term" value="C:RNA polymerase III complex"/>
    <property type="evidence" value="ECO:0007669"/>
    <property type="project" value="InterPro"/>
</dbReference>
<evidence type="ECO:0000256" key="1">
    <source>
        <dbReference type="ARBA" id="ARBA00004123"/>
    </source>
</evidence>
<comment type="subcellular location">
    <subcellularLocation>
        <location evidence="1">Nucleus</location>
    </subcellularLocation>
</comment>
<keyword evidence="5" id="KW-1185">Reference proteome</keyword>
<dbReference type="Proteomes" id="UP000836404">
    <property type="component" value="Unassembled WGS sequence"/>
</dbReference>
<dbReference type="EMBL" id="CAJHJF010000682">
    <property type="protein sequence ID" value="CAD6905154.1"/>
    <property type="molecule type" value="Genomic_DNA"/>
</dbReference>
<proteinExistence type="predicted"/>
<dbReference type="PANTHER" id="PTHR12780">
    <property type="entry name" value="RNA POLYMERASE III DNA DIRECTED , 39KD SUBUNIT-RELATED"/>
    <property type="match status" value="1"/>
</dbReference>
<dbReference type="Pfam" id="PF05158">
    <property type="entry name" value="RNA_pol_Rpc34"/>
    <property type="match status" value="1"/>
</dbReference>
<keyword evidence="3" id="KW-0539">Nucleus</keyword>
<dbReference type="GO" id="GO:0006383">
    <property type="term" value="P:transcription by RNA polymerase III"/>
    <property type="evidence" value="ECO:0007669"/>
    <property type="project" value="InterPro"/>
</dbReference>
<accession>A0A9N8LBA2</accession>
<keyword evidence="2" id="KW-0804">Transcription</keyword>
<evidence type="ECO:0000313" key="5">
    <source>
        <dbReference type="Proteomes" id="UP000836404"/>
    </source>
</evidence>
<protein>
    <submittedName>
        <fullName evidence="4">Uncharacterized protein</fullName>
    </submittedName>
</protein>
<reference evidence="4 5" key="1">
    <citation type="submission" date="2020-10" db="EMBL/GenBank/DDBJ databases">
        <authorList>
            <person name="Sedaghatjoo S."/>
        </authorList>
    </citation>
    <scope>NUCLEOTIDE SEQUENCE [LARGE SCALE GENOMIC DNA]</scope>
    <source>
        <strain evidence="4 5">LLFL</strain>
    </source>
</reference>
<sequence>MSRYAAVVIGMRLTGNVTNDRCSWTFQFPTQNIVMLYNLEPSSELSGGAWYSDTELDEAFIEAISNACLRSIQERVLAVLITRSHRYHDHAETDGTQDIASQFAAAYDKEPEPYSHSSARRKARSRFALLKRRIYVHGLKQCTDAVSLLFTPSVYQP</sequence>
<comment type="caution">
    <text evidence="4">The sequence shown here is derived from an EMBL/GenBank/DDBJ whole genome shotgun (WGS) entry which is preliminary data.</text>
</comment>
<evidence type="ECO:0000256" key="2">
    <source>
        <dbReference type="ARBA" id="ARBA00023163"/>
    </source>
</evidence>
<dbReference type="InterPro" id="IPR016049">
    <property type="entry name" value="RNA_pol_Rpc34-like"/>
</dbReference>
<evidence type="ECO:0000256" key="3">
    <source>
        <dbReference type="ARBA" id="ARBA00023242"/>
    </source>
</evidence>
<organism evidence="4 5">
    <name type="scientific">Tilletia laevis</name>
    <dbReference type="NCBI Taxonomy" id="157183"/>
    <lineage>
        <taxon>Eukaryota</taxon>
        <taxon>Fungi</taxon>
        <taxon>Dikarya</taxon>
        <taxon>Basidiomycota</taxon>
        <taxon>Ustilaginomycotina</taxon>
        <taxon>Exobasidiomycetes</taxon>
        <taxon>Tilletiales</taxon>
        <taxon>Tilletiaceae</taxon>
        <taxon>Tilletia</taxon>
    </lineage>
</organism>
<dbReference type="InterPro" id="IPR007832">
    <property type="entry name" value="RNA_pol_Rpc34"/>
</dbReference>
<gene>
    <name evidence="4" type="ORF">JKILLFL_G9652</name>
</gene>
<name>A0A9N8LBA2_9BASI</name>
<evidence type="ECO:0000313" key="4">
    <source>
        <dbReference type="EMBL" id="CAD6905154.1"/>
    </source>
</evidence>